<dbReference type="EMBL" id="CAJOBA010001645">
    <property type="protein sequence ID" value="CAF3607003.1"/>
    <property type="molecule type" value="Genomic_DNA"/>
</dbReference>
<dbReference type="Pfam" id="PF09335">
    <property type="entry name" value="VTT_dom"/>
    <property type="match status" value="1"/>
</dbReference>
<evidence type="ECO:0000256" key="1">
    <source>
        <dbReference type="ARBA" id="ARBA00004496"/>
    </source>
</evidence>
<dbReference type="InterPro" id="IPR029060">
    <property type="entry name" value="PIN-like_dom_sf"/>
</dbReference>
<keyword evidence="6" id="KW-0378">Hydrolase</keyword>
<dbReference type="InterPro" id="IPR036279">
    <property type="entry name" value="5-3_exonuclease_C_sf"/>
</dbReference>
<comment type="caution">
    <text evidence="13">The sequence shown here is derived from an EMBL/GenBank/DDBJ whole genome shotgun (WGS) entry which is preliminary data.</text>
</comment>
<evidence type="ECO:0000256" key="11">
    <source>
        <dbReference type="SAM" id="Phobius"/>
    </source>
</evidence>
<reference evidence="13" key="1">
    <citation type="submission" date="2021-02" db="EMBL/GenBank/DDBJ databases">
        <authorList>
            <person name="Nowell W R."/>
        </authorList>
    </citation>
    <scope>NUCLEOTIDE SEQUENCE</scope>
</reference>
<dbReference type="PANTHER" id="PTHR45655:SF10">
    <property type="entry name" value="SOLUBLE GUANYLATE CYCLASE 88E"/>
    <property type="match status" value="1"/>
</dbReference>
<dbReference type="Proteomes" id="UP000663829">
    <property type="component" value="Unassembled WGS sequence"/>
</dbReference>
<dbReference type="InterPro" id="IPR042463">
    <property type="entry name" value="HNOB_dom_associated_sf"/>
</dbReference>
<dbReference type="GO" id="GO:0004383">
    <property type="term" value="F:guanylate cyclase activity"/>
    <property type="evidence" value="ECO:0007669"/>
    <property type="project" value="UniProtKB-EC"/>
</dbReference>
<evidence type="ECO:0000256" key="3">
    <source>
        <dbReference type="ARBA" id="ARBA00022490"/>
    </source>
</evidence>
<dbReference type="PANTHER" id="PTHR45655">
    <property type="entry name" value="GUANYLATE CYCLASE SOLUBLE SUBUNIT BETA-2"/>
    <property type="match status" value="1"/>
</dbReference>
<sequence>MYGLLLQSGIEIIRAKYGQETWEQVKAILHLDINSFSAFQQYGETLFVRIAKILSEMKNEPLKDIMNIFGLEFVSYIASYGYDRVLRILGHNMRDFLNGLDNLHEYMRYTYPRMRPPSFYVEKETPKGLTLHYRSRRRGFVYYVIGQIKEVGRRFYDTQVEIEVISEREEFDVTHVVFELAFENTAYLKQTAESDTVELDLSIDCHIFFELFPFHMVVSDSLEIISAGDSLTQLFPNIVGELMRDIFNLVRPIITLNWDQIVLHSNNVFEFSTIEPLRKQVNENDLKINDAHGRNDSELLLTMTTQRDIQEDYLRLRGQMLYVTEWKAIIYLATPVLENLDVMFNTGLFINDLSMHDSSRDLVLAGTQQSAELKLALDQVDLFFKTMFLHIILMITFISLQEQQKSKALEDSMKKLDIEMKKTDLLLYQMIPKKIADRLRSGEKATNLCETFDSCTILFSDVVGFTAICSSLTPMEVVSILNEMYTKFDKCLETHNCYKVETIGDAYMLVSGVPERVRNHSSEIVDMAFDMLDAIVTVFNPVNNDKLKIRIGCHSGPVVAGIAGIKMPRYCLFGDTVTTANKMEQTSKALHIHITDAMYKLLDRKCYEVHERGKMTLNGYTQATTYFILNKKDRSGNSTQHPFQAVLEEMKRQEAEEPKQKPQSKTRPPEALTLPRSPQLTKANTFSQSELEVPMYDHDDGITMYPPKATVNSNIGKITAFSEKVNGETATASLDDDKKAIAKEQLNAINPVLSQKQQRTSKTSDDQVLLLEDESSDQPINLNNPVSLTQSIQTSQSSKSHLSENNDRQHLLLLGLIFIIALFILCIIYILFPKIEESERDAFRIPKTIDDAKVLGDVLYKYSKHHYYIVMLAFFTSYIFLQTFAIPGSIFLSILAGFLYPFPLALFLVCLCSSVGASFCYLLSHIFGRRIIWKYFRARISDWQKKVRFYFNDHSDSLLWFMIFLRITPLLPNWFVNVSSPILNFPLGKFFAGTFAGVALPSILFIQAGKTLHQLTSASDVLSWRSIVVLGVFAVLSLLPIKFKDYLRKKMGVNNFWSILEPACKQGNNDDLNGKTVAVDLSIWICECRSIVSKTTPFQKNSMHLRILFFRVLNMIYFNIKPIFVLDSTKITGLKLNTVIKRINFRHNKKITQQSDTLITSKSDTRSHFNIFVNECCQLLNYLGIPIIRADGEAEKLCAQLNRMNIVDAVITNDSDCFVYGANRIIRNFSIDVKSTSFEMYDIDEIIQTCELNHRSFLTLALLLGCDYDSQGVIGVGREIALKYLKLLPKQCDPVDYLMQMVTDNQTVKVKNKYEQRILSCLQSSNKQQYQLIIDEYTSPIENVNMISSIANIKWLRPVQLKQLEEYMKKKLDWPETYTYSKVLPLITRFQMLYKLNMIMLDDDNDRKHLNYIQPLCIRKIRVRQRIEHYEIEWRQEQTLEQQIATLNMSTDNDEEEEDNEKLITIEPCELFRLAYENIVKQFNEKQKQKKKKSNKKQTTIKNDSIIENSVKETPIKKLSSKKIIQRYPKSEQYKNRSSSAIMSTSMSLEMLNIMYDDQEKMKPLTKKLPQLTKMRTIEHNPKSIQYRNRPTTAALSTSISFDMLNIMRTSTDGKHKSKEKPIIRKKIIHRHPKSELNNINGRQTNAYMSTSMSLDMLNILKSNQYDLFDDDECEIIKIVPASQDISIIVKVEESDDEQNEFIPLPLWDRLRQRRVNDNASIIDRYYTQNLD</sequence>
<dbReference type="InterPro" id="IPR032816">
    <property type="entry name" value="VTT_dom"/>
</dbReference>
<name>A0A813SH90_9BILA</name>
<dbReference type="GO" id="GO:0004518">
    <property type="term" value="F:nuclease activity"/>
    <property type="evidence" value="ECO:0007669"/>
    <property type="project" value="UniProtKB-KW"/>
</dbReference>
<dbReference type="Pfam" id="PF00867">
    <property type="entry name" value="XPG_I"/>
    <property type="match status" value="1"/>
</dbReference>
<feature type="region of interest" description="Disordered" evidence="10">
    <location>
        <begin position="651"/>
        <end position="676"/>
    </location>
</feature>
<accession>A0A813SH90</accession>
<dbReference type="Gene3D" id="6.10.250.780">
    <property type="match status" value="1"/>
</dbReference>
<dbReference type="EC" id="4.6.1.2" evidence="2"/>
<evidence type="ECO:0000313" key="15">
    <source>
        <dbReference type="EMBL" id="CAF3581523.1"/>
    </source>
</evidence>
<dbReference type="SUPFAM" id="SSF88723">
    <property type="entry name" value="PIN domain-like"/>
    <property type="match status" value="1"/>
</dbReference>
<dbReference type="EMBL" id="CAJNOK010001645">
    <property type="protein sequence ID" value="CAF0822688.1"/>
    <property type="molecule type" value="Genomic_DNA"/>
</dbReference>
<keyword evidence="4" id="KW-0540">Nuclease</keyword>
<evidence type="ECO:0000256" key="2">
    <source>
        <dbReference type="ARBA" id="ARBA00012202"/>
    </source>
</evidence>
<evidence type="ECO:0000313" key="13">
    <source>
        <dbReference type="EMBL" id="CAF0796833.1"/>
    </source>
</evidence>
<feature type="compositionally biased region" description="Basic and acidic residues" evidence="10">
    <location>
        <begin position="651"/>
        <end position="660"/>
    </location>
</feature>
<evidence type="ECO:0000313" key="14">
    <source>
        <dbReference type="EMBL" id="CAF0822688.1"/>
    </source>
</evidence>
<dbReference type="SUPFAM" id="SSF111126">
    <property type="entry name" value="Ligand-binding domain in the NO signalling and Golgi transport"/>
    <property type="match status" value="1"/>
</dbReference>
<dbReference type="Pfam" id="PF07701">
    <property type="entry name" value="HNOBA"/>
    <property type="match status" value="2"/>
</dbReference>
<keyword evidence="11" id="KW-0812">Transmembrane</keyword>
<dbReference type="Proteomes" id="UP000682733">
    <property type="component" value="Unassembled WGS sequence"/>
</dbReference>
<evidence type="ECO:0000256" key="7">
    <source>
        <dbReference type="ARBA" id="ARBA00023134"/>
    </source>
</evidence>
<feature type="domain" description="Guanylate cyclase" evidence="12">
    <location>
        <begin position="456"/>
        <end position="584"/>
    </location>
</feature>
<dbReference type="InterPro" id="IPR006084">
    <property type="entry name" value="XPG/Rad2"/>
</dbReference>
<dbReference type="OrthoDB" id="6127067at2759"/>
<evidence type="ECO:0000256" key="4">
    <source>
        <dbReference type="ARBA" id="ARBA00022722"/>
    </source>
</evidence>
<dbReference type="InterPro" id="IPR029787">
    <property type="entry name" value="Nucleotide_cyclase"/>
</dbReference>
<evidence type="ECO:0000313" key="16">
    <source>
        <dbReference type="EMBL" id="CAF3607003.1"/>
    </source>
</evidence>
<dbReference type="Proteomes" id="UP000681722">
    <property type="component" value="Unassembled WGS sequence"/>
</dbReference>
<dbReference type="Gene3D" id="3.40.50.1010">
    <property type="entry name" value="5'-nuclease"/>
    <property type="match status" value="1"/>
</dbReference>
<dbReference type="SMART" id="SM00044">
    <property type="entry name" value="CYCc"/>
    <property type="match status" value="1"/>
</dbReference>
<dbReference type="Gene3D" id="3.30.70.1230">
    <property type="entry name" value="Nucleotide cyclase"/>
    <property type="match status" value="1"/>
</dbReference>
<feature type="transmembrane region" description="Helical" evidence="11">
    <location>
        <begin position="990"/>
        <end position="1009"/>
    </location>
</feature>
<dbReference type="CDD" id="cd09869">
    <property type="entry name" value="PIN_GEN1"/>
    <property type="match status" value="1"/>
</dbReference>
<dbReference type="GO" id="GO:0070026">
    <property type="term" value="F:nitric oxide binding"/>
    <property type="evidence" value="ECO:0007669"/>
    <property type="project" value="TreeGrafter"/>
</dbReference>
<dbReference type="InterPro" id="IPR038158">
    <property type="entry name" value="H-NOX_domain_sf"/>
</dbReference>
<protein>
    <recommendedName>
        <fullName evidence="2">guanylate cyclase</fullName>
        <ecNumber evidence="2">4.6.1.2</ecNumber>
    </recommendedName>
</protein>
<evidence type="ECO:0000256" key="6">
    <source>
        <dbReference type="ARBA" id="ARBA00022801"/>
    </source>
</evidence>
<feature type="transmembrane region" description="Helical" evidence="11">
    <location>
        <begin position="811"/>
        <end position="832"/>
    </location>
</feature>
<dbReference type="SUPFAM" id="SSF47807">
    <property type="entry name" value="5' to 3' exonuclease, C-terminal subdomain"/>
    <property type="match status" value="1"/>
</dbReference>
<dbReference type="FunFam" id="3.30.70.1230:FF:000030">
    <property type="entry name" value="Si:ch211-215j19.12"/>
    <property type="match status" value="1"/>
</dbReference>
<dbReference type="GO" id="GO:0070482">
    <property type="term" value="P:response to oxygen levels"/>
    <property type="evidence" value="ECO:0007669"/>
    <property type="project" value="TreeGrafter"/>
</dbReference>
<feature type="transmembrane region" description="Helical" evidence="11">
    <location>
        <begin position="867"/>
        <end position="892"/>
    </location>
</feature>
<keyword evidence="7" id="KW-0342">GTP-binding</keyword>
<proteinExistence type="predicted"/>
<feature type="transmembrane region" description="Helical" evidence="11">
    <location>
        <begin position="1021"/>
        <end position="1041"/>
    </location>
</feature>
<dbReference type="Pfam" id="PF07700">
    <property type="entry name" value="HNOB"/>
    <property type="match status" value="1"/>
</dbReference>
<dbReference type="PRINTS" id="PR00853">
    <property type="entry name" value="XPGRADSUPER"/>
</dbReference>
<evidence type="ECO:0000256" key="9">
    <source>
        <dbReference type="ARBA" id="ARBA00023293"/>
    </source>
</evidence>
<dbReference type="SMART" id="SM00485">
    <property type="entry name" value="XPGN"/>
    <property type="match status" value="1"/>
</dbReference>
<dbReference type="CDD" id="cd07302">
    <property type="entry name" value="CHD"/>
    <property type="match status" value="1"/>
</dbReference>
<dbReference type="GO" id="GO:0016787">
    <property type="term" value="F:hydrolase activity"/>
    <property type="evidence" value="ECO:0007669"/>
    <property type="project" value="UniProtKB-KW"/>
</dbReference>
<dbReference type="EMBL" id="CAJOBC010000399">
    <property type="protein sequence ID" value="CAF3581523.1"/>
    <property type="molecule type" value="Genomic_DNA"/>
</dbReference>
<keyword evidence="11" id="KW-0472">Membrane</keyword>
<dbReference type="InterPro" id="IPR024096">
    <property type="entry name" value="NO_sig/Golgi_transp_ligand-bd"/>
</dbReference>
<evidence type="ECO:0000256" key="5">
    <source>
        <dbReference type="ARBA" id="ARBA00022741"/>
    </source>
</evidence>
<dbReference type="GO" id="GO:0019826">
    <property type="term" value="F:oxygen sensor activity"/>
    <property type="evidence" value="ECO:0007669"/>
    <property type="project" value="TreeGrafter"/>
</dbReference>
<dbReference type="InterPro" id="IPR006085">
    <property type="entry name" value="XPG_DNA_repair_N"/>
</dbReference>
<dbReference type="Gene3D" id="1.10.150.20">
    <property type="entry name" value="5' to 3' exonuclease, C-terminal subdomain"/>
    <property type="match status" value="1"/>
</dbReference>
<dbReference type="PROSITE" id="PS50125">
    <property type="entry name" value="GUANYLATE_CYCLASE_2"/>
    <property type="match status" value="1"/>
</dbReference>
<dbReference type="EMBL" id="CAJNOQ010000399">
    <property type="protein sequence ID" value="CAF0796833.1"/>
    <property type="molecule type" value="Genomic_DNA"/>
</dbReference>
<keyword evidence="17" id="KW-1185">Reference proteome</keyword>
<evidence type="ECO:0000256" key="10">
    <source>
        <dbReference type="SAM" id="MobiDB-lite"/>
    </source>
</evidence>
<keyword evidence="3" id="KW-0963">Cytoplasm</keyword>
<feature type="transmembrane region" description="Helical" evidence="11">
    <location>
        <begin position="904"/>
        <end position="927"/>
    </location>
</feature>
<organism evidence="13 17">
    <name type="scientific">Didymodactylos carnosus</name>
    <dbReference type="NCBI Taxonomy" id="1234261"/>
    <lineage>
        <taxon>Eukaryota</taxon>
        <taxon>Metazoa</taxon>
        <taxon>Spiralia</taxon>
        <taxon>Gnathifera</taxon>
        <taxon>Rotifera</taxon>
        <taxon>Eurotatoria</taxon>
        <taxon>Bdelloidea</taxon>
        <taxon>Philodinida</taxon>
        <taxon>Philodinidae</taxon>
        <taxon>Didymodactylos</taxon>
    </lineage>
</organism>
<dbReference type="InterPro" id="IPR011645">
    <property type="entry name" value="HNOB_dom_associated"/>
</dbReference>
<keyword evidence="8" id="KW-0456">Lyase</keyword>
<dbReference type="GO" id="GO:0020037">
    <property type="term" value="F:heme binding"/>
    <property type="evidence" value="ECO:0007669"/>
    <property type="project" value="InterPro"/>
</dbReference>
<feature type="transmembrane region" description="Helical" evidence="11">
    <location>
        <begin position="958"/>
        <end position="978"/>
    </location>
</feature>
<dbReference type="Proteomes" id="UP000677228">
    <property type="component" value="Unassembled WGS sequence"/>
</dbReference>
<dbReference type="GO" id="GO:0038060">
    <property type="term" value="P:nitric oxide-cGMP-mediated signaling"/>
    <property type="evidence" value="ECO:0007669"/>
    <property type="project" value="TreeGrafter"/>
</dbReference>
<evidence type="ECO:0000313" key="17">
    <source>
        <dbReference type="Proteomes" id="UP000663829"/>
    </source>
</evidence>
<dbReference type="Pfam" id="PF00211">
    <property type="entry name" value="Guanylate_cyc"/>
    <property type="match status" value="1"/>
</dbReference>
<dbReference type="SMART" id="SM00484">
    <property type="entry name" value="XPGI"/>
    <property type="match status" value="1"/>
</dbReference>
<keyword evidence="9" id="KW-0141">cGMP biosynthesis</keyword>
<dbReference type="InterPro" id="IPR041012">
    <property type="entry name" value="GEN_chromo"/>
</dbReference>
<dbReference type="Gene3D" id="3.30.450.260">
    <property type="entry name" value="Haem NO binding associated domain"/>
    <property type="match status" value="1"/>
</dbReference>
<dbReference type="GO" id="GO:0008074">
    <property type="term" value="C:guanylate cyclase complex, soluble"/>
    <property type="evidence" value="ECO:0007669"/>
    <property type="project" value="TreeGrafter"/>
</dbReference>
<keyword evidence="5" id="KW-0547">Nucleotide-binding</keyword>
<dbReference type="Pfam" id="PF18704">
    <property type="entry name" value="Chromo_2"/>
    <property type="match status" value="1"/>
</dbReference>
<comment type="subcellular location">
    <subcellularLocation>
        <location evidence="1">Cytoplasm</location>
    </subcellularLocation>
</comment>
<keyword evidence="11" id="KW-1133">Transmembrane helix</keyword>
<dbReference type="Pfam" id="PF00752">
    <property type="entry name" value="XPG_N"/>
    <property type="match status" value="1"/>
</dbReference>
<dbReference type="SUPFAM" id="SSF55073">
    <property type="entry name" value="Nucleotide cyclase"/>
    <property type="match status" value="1"/>
</dbReference>
<gene>
    <name evidence="13" type="ORF">GPM918_LOCUS3299</name>
    <name evidence="14" type="ORF">OVA965_LOCUS5729</name>
    <name evidence="15" type="ORF">SRO942_LOCUS3299</name>
    <name evidence="16" type="ORF">TMI583_LOCUS5726</name>
</gene>
<evidence type="ECO:0000256" key="8">
    <source>
        <dbReference type="ARBA" id="ARBA00023239"/>
    </source>
</evidence>
<dbReference type="Gene3D" id="3.90.1520.10">
    <property type="entry name" value="H-NOX domain"/>
    <property type="match status" value="1"/>
</dbReference>
<evidence type="ECO:0000259" key="12">
    <source>
        <dbReference type="PROSITE" id="PS50125"/>
    </source>
</evidence>
<dbReference type="InterPro" id="IPR006086">
    <property type="entry name" value="XPG-I_dom"/>
</dbReference>
<dbReference type="InterPro" id="IPR011644">
    <property type="entry name" value="Heme_NO-bd"/>
</dbReference>
<dbReference type="GO" id="GO:0005525">
    <property type="term" value="F:GTP binding"/>
    <property type="evidence" value="ECO:0007669"/>
    <property type="project" value="UniProtKB-KW"/>
</dbReference>
<dbReference type="InterPro" id="IPR001054">
    <property type="entry name" value="A/G_cyclase"/>
</dbReference>